<dbReference type="AlphaFoldDB" id="A0A9Q8ZBQ2"/>
<feature type="region of interest" description="Disordered" evidence="11">
    <location>
        <begin position="559"/>
        <end position="619"/>
    </location>
</feature>
<evidence type="ECO:0000256" key="5">
    <source>
        <dbReference type="ARBA" id="ARBA00022741"/>
    </source>
</evidence>
<keyword evidence="5 10" id="KW-0547">Nucleotide-binding</keyword>
<dbReference type="Pfam" id="PF00069">
    <property type="entry name" value="Pkinase"/>
    <property type="match status" value="1"/>
</dbReference>
<evidence type="ECO:0000256" key="7">
    <source>
        <dbReference type="ARBA" id="ARBA00022840"/>
    </source>
</evidence>
<dbReference type="GO" id="GO:0005524">
    <property type="term" value="F:ATP binding"/>
    <property type="evidence" value="ECO:0007669"/>
    <property type="project" value="UniProtKB-UniRule"/>
</dbReference>
<protein>
    <recommendedName>
        <fullName evidence="2">non-specific serine/threonine protein kinase</fullName>
        <ecNumber evidence="2">2.7.11.1</ecNumber>
    </recommendedName>
</protein>
<feature type="compositionally biased region" description="Low complexity" evidence="11">
    <location>
        <begin position="816"/>
        <end position="830"/>
    </location>
</feature>
<dbReference type="PROSITE" id="PS00107">
    <property type="entry name" value="PROTEIN_KINASE_ATP"/>
    <property type="match status" value="1"/>
</dbReference>
<dbReference type="SMART" id="SM00220">
    <property type="entry name" value="S_TKc"/>
    <property type="match status" value="1"/>
</dbReference>
<evidence type="ECO:0000256" key="8">
    <source>
        <dbReference type="ARBA" id="ARBA00047899"/>
    </source>
</evidence>
<gene>
    <name evidence="13" type="ORF">yc1106_04647</name>
</gene>
<feature type="binding site" evidence="10">
    <location>
        <position position="277"/>
    </location>
    <ligand>
        <name>ATP</name>
        <dbReference type="ChEBI" id="CHEBI:30616"/>
    </ligand>
</feature>
<dbReference type="EMBL" id="CP089276">
    <property type="protein sequence ID" value="USP77373.1"/>
    <property type="molecule type" value="Genomic_DNA"/>
</dbReference>
<evidence type="ECO:0000256" key="6">
    <source>
        <dbReference type="ARBA" id="ARBA00022777"/>
    </source>
</evidence>
<feature type="compositionally biased region" description="Polar residues" evidence="11">
    <location>
        <begin position="962"/>
        <end position="975"/>
    </location>
</feature>
<feature type="domain" description="Protein kinase" evidence="12">
    <location>
        <begin position="248"/>
        <end position="528"/>
    </location>
</feature>
<keyword evidence="7 10" id="KW-0067">ATP-binding</keyword>
<dbReference type="PANTHER" id="PTHR48012">
    <property type="entry name" value="STERILE20-LIKE KINASE, ISOFORM B-RELATED"/>
    <property type="match status" value="1"/>
</dbReference>
<evidence type="ECO:0000256" key="10">
    <source>
        <dbReference type="PROSITE-ProRule" id="PRU10141"/>
    </source>
</evidence>
<dbReference type="SUPFAM" id="SSF56112">
    <property type="entry name" value="Protein kinase-like (PK-like)"/>
    <property type="match status" value="1"/>
</dbReference>
<dbReference type="InterPro" id="IPR017441">
    <property type="entry name" value="Protein_kinase_ATP_BS"/>
</dbReference>
<evidence type="ECO:0000256" key="11">
    <source>
        <dbReference type="SAM" id="MobiDB-lite"/>
    </source>
</evidence>
<feature type="region of interest" description="Disordered" evidence="11">
    <location>
        <begin position="816"/>
        <end position="882"/>
    </location>
</feature>
<feature type="compositionally biased region" description="Low complexity" evidence="11">
    <location>
        <begin position="1106"/>
        <end position="1119"/>
    </location>
</feature>
<keyword evidence="3" id="KW-0723">Serine/threonine-protein kinase</keyword>
<dbReference type="PROSITE" id="PS00108">
    <property type="entry name" value="PROTEIN_KINASE_ST"/>
    <property type="match status" value="1"/>
</dbReference>
<feature type="compositionally biased region" description="Acidic residues" evidence="11">
    <location>
        <begin position="575"/>
        <end position="584"/>
    </location>
</feature>
<evidence type="ECO:0000256" key="3">
    <source>
        <dbReference type="ARBA" id="ARBA00022527"/>
    </source>
</evidence>
<proteinExistence type="inferred from homology"/>
<keyword evidence="14" id="KW-1185">Reference proteome</keyword>
<keyword evidence="6" id="KW-0418">Kinase</keyword>
<organism evidence="13 14">
    <name type="scientific">Curvularia clavata</name>
    <dbReference type="NCBI Taxonomy" id="95742"/>
    <lineage>
        <taxon>Eukaryota</taxon>
        <taxon>Fungi</taxon>
        <taxon>Dikarya</taxon>
        <taxon>Ascomycota</taxon>
        <taxon>Pezizomycotina</taxon>
        <taxon>Dothideomycetes</taxon>
        <taxon>Pleosporomycetidae</taxon>
        <taxon>Pleosporales</taxon>
        <taxon>Pleosporineae</taxon>
        <taxon>Pleosporaceae</taxon>
        <taxon>Curvularia</taxon>
    </lineage>
</organism>
<feature type="region of interest" description="Disordered" evidence="11">
    <location>
        <begin position="749"/>
        <end position="777"/>
    </location>
</feature>
<feature type="compositionally biased region" description="Polar residues" evidence="11">
    <location>
        <begin position="861"/>
        <end position="873"/>
    </location>
</feature>
<dbReference type="EC" id="2.7.11.1" evidence="2"/>
<dbReference type="InterPro" id="IPR050629">
    <property type="entry name" value="STE20/SPS1-PAK"/>
</dbReference>
<name>A0A9Q8ZBQ2_CURCL</name>
<dbReference type="InterPro" id="IPR000719">
    <property type="entry name" value="Prot_kinase_dom"/>
</dbReference>
<comment type="similarity">
    <text evidence="1">Belongs to the protein kinase superfamily. STE Ser/Thr protein kinase family. STE20 subfamily.</text>
</comment>
<dbReference type="PANTHER" id="PTHR48012:SF10">
    <property type="entry name" value="FI20177P1"/>
    <property type="match status" value="1"/>
</dbReference>
<comment type="catalytic activity">
    <reaction evidence="8">
        <text>L-threonyl-[protein] + ATP = O-phospho-L-threonyl-[protein] + ADP + H(+)</text>
        <dbReference type="Rhea" id="RHEA:46608"/>
        <dbReference type="Rhea" id="RHEA-COMP:11060"/>
        <dbReference type="Rhea" id="RHEA-COMP:11605"/>
        <dbReference type="ChEBI" id="CHEBI:15378"/>
        <dbReference type="ChEBI" id="CHEBI:30013"/>
        <dbReference type="ChEBI" id="CHEBI:30616"/>
        <dbReference type="ChEBI" id="CHEBI:61977"/>
        <dbReference type="ChEBI" id="CHEBI:456216"/>
        <dbReference type="EC" id="2.7.11.1"/>
    </reaction>
</comment>
<feature type="compositionally biased region" description="Low complexity" evidence="11">
    <location>
        <begin position="64"/>
        <end position="73"/>
    </location>
</feature>
<sequence>MLDRTAIVKLKRSVSDGDHLIPMGDVTPPQSPGKETPAPKTRPDRSFSVLKLTDTLKGRRRSSSHSFRSSRPPSIDKSEISAPILDPRSPLCPPTPKSPIFTVFPSPPLPNRPAAHSNPGPFRPLCFASTSSHFHSISDPTNRTSLCRRGSLSDRPPPLLPVATSFESTLVEGPLERIVESPYEPHEECASRSLAHDNSYGYLKAMEPVRLQPPNMGGTKGRAMQQARDMEALVAERAKRSGEEPPPYDFYELIGKGAYGRVFKGKSRNTGALVAIKIIEIDKVDYEEMTHKNLQDTLKEIDILQQLRDSKARPYVNIIEDARPVHNELWIISEYASGGSVNTLMKPTATSKDPGPGLAEKFIIPIARELALGLKYIHEAGVLHRDLKSNNVLILEDGRVQLCDFGVSNTLEPERSKRSTIVGTPFWMAPELQKEWVKDADPHSLLQPKEISYGSEVDIWAYGCTVYEMACGFPPHHKIGHFDLPNAGVPVLEGDRFSQELKDFLAFVFKQEPRDRPTPDEILEHPYLADTTKLYPTVSLIKLVEDYYVWEQQGGTRQSLFNPYGAQAPDPLAPETEDDDDDDWSFSTSEEFEQEHATQFNDPFAGGSGQPMGMSIPPVEDMGRFEQLQARFKEESIARGQKRLNKLFDTNTTPYRYSAIDAPDPPNGRPPSDLALRDFNPGAPNRETIIDLDFSMPSADEIPSIDLGEVPTIRANRMKSLLRELEEEEERRDAFNAEDEMTKRATKDWTFPSMNEDPNRKTMEWSFPSEQPNRKTMEWSFPTEQPNRKTMEWSFPAQPPKPNRRTVEWTFDAAMAEANNEAPRNRASNRISRRRETKEWTFPKMDENRKTQDFAFPMRSPQESQFNKPNKTDPSSPNFNSNFRPNLRQAQNTALAPIDDYPEMISSAPGSPLRSSMIDLDMAMVQDYRPSTSGSETNATGNERMSENPFNLEDQVQLSQNNHRASFHMKSQSEPNHAVPGLLTPQQYDEQGQPTNQDSHHPTLHLRGVSSASQVQAQSKPVPSNFGGHRSIQRSQQAIWDGWSHNMAYGVSSDDQSPPMSVTTDTSLEEEDVDELWDAFERLNLPSQQQRGYGSVGLRPSRRNDSTSTSLTSTTYNLDSDTDDTYNPYSSSSEFDHENQNQQQSNYRKSTTVSVGPNGKPLVDFPIPRGPDVEALLGVAVDPRAMQDILLKSAMELRDGTKAGRDLLRAMRLQDVGSPDEDEDEETRNNTVRLNQI</sequence>
<feature type="region of interest" description="Disordered" evidence="11">
    <location>
        <begin position="13"/>
        <end position="106"/>
    </location>
</feature>
<dbReference type="InterPro" id="IPR011009">
    <property type="entry name" value="Kinase-like_dom_sf"/>
</dbReference>
<evidence type="ECO:0000256" key="2">
    <source>
        <dbReference type="ARBA" id="ARBA00012513"/>
    </source>
</evidence>
<dbReference type="PROSITE" id="PS50011">
    <property type="entry name" value="PROTEIN_KINASE_DOM"/>
    <property type="match status" value="1"/>
</dbReference>
<feature type="compositionally biased region" description="Low complexity" evidence="11">
    <location>
        <begin position="1009"/>
        <end position="1019"/>
    </location>
</feature>
<evidence type="ECO:0000256" key="9">
    <source>
        <dbReference type="ARBA" id="ARBA00048679"/>
    </source>
</evidence>
<comment type="catalytic activity">
    <reaction evidence="9">
        <text>L-seryl-[protein] + ATP = O-phospho-L-seryl-[protein] + ADP + H(+)</text>
        <dbReference type="Rhea" id="RHEA:17989"/>
        <dbReference type="Rhea" id="RHEA-COMP:9863"/>
        <dbReference type="Rhea" id="RHEA-COMP:11604"/>
        <dbReference type="ChEBI" id="CHEBI:15378"/>
        <dbReference type="ChEBI" id="CHEBI:29999"/>
        <dbReference type="ChEBI" id="CHEBI:30616"/>
        <dbReference type="ChEBI" id="CHEBI:83421"/>
        <dbReference type="ChEBI" id="CHEBI:456216"/>
        <dbReference type="EC" id="2.7.11.1"/>
    </reaction>
</comment>
<evidence type="ECO:0000313" key="13">
    <source>
        <dbReference type="EMBL" id="USP77373.1"/>
    </source>
</evidence>
<dbReference type="VEuPathDB" id="FungiDB:yc1106_04647"/>
<evidence type="ECO:0000256" key="4">
    <source>
        <dbReference type="ARBA" id="ARBA00022679"/>
    </source>
</evidence>
<evidence type="ECO:0000256" key="1">
    <source>
        <dbReference type="ARBA" id="ARBA00008874"/>
    </source>
</evidence>
<feature type="compositionally biased region" description="Polar residues" evidence="11">
    <location>
        <begin position="984"/>
        <end position="997"/>
    </location>
</feature>
<feature type="compositionally biased region" description="Basic and acidic residues" evidence="11">
    <location>
        <begin position="834"/>
        <end position="852"/>
    </location>
</feature>
<dbReference type="InterPro" id="IPR008271">
    <property type="entry name" value="Ser/Thr_kinase_AS"/>
</dbReference>
<evidence type="ECO:0000259" key="12">
    <source>
        <dbReference type="PROSITE" id="PS50011"/>
    </source>
</evidence>
<feature type="region of interest" description="Disordered" evidence="11">
    <location>
        <begin position="1082"/>
        <end position="1157"/>
    </location>
</feature>
<feature type="region of interest" description="Disordered" evidence="11">
    <location>
        <begin position="1213"/>
        <end position="1237"/>
    </location>
</feature>
<feature type="compositionally biased region" description="Polar residues" evidence="11">
    <location>
        <begin position="1140"/>
        <end position="1155"/>
    </location>
</feature>
<dbReference type="GO" id="GO:0005737">
    <property type="term" value="C:cytoplasm"/>
    <property type="evidence" value="ECO:0007669"/>
    <property type="project" value="TreeGrafter"/>
</dbReference>
<accession>A0A9Q8ZBQ2</accession>
<feature type="region of interest" description="Disordered" evidence="11">
    <location>
        <begin position="962"/>
        <end position="1032"/>
    </location>
</feature>
<feature type="region of interest" description="Disordered" evidence="11">
    <location>
        <begin position="1050"/>
        <end position="1070"/>
    </location>
</feature>
<dbReference type="OrthoDB" id="248923at2759"/>
<dbReference type="GO" id="GO:0004674">
    <property type="term" value="F:protein serine/threonine kinase activity"/>
    <property type="evidence" value="ECO:0007669"/>
    <property type="project" value="UniProtKB-KW"/>
</dbReference>
<evidence type="ECO:0000313" key="14">
    <source>
        <dbReference type="Proteomes" id="UP001056012"/>
    </source>
</evidence>
<dbReference type="Gene3D" id="1.10.510.10">
    <property type="entry name" value="Transferase(Phosphotransferase) domain 1"/>
    <property type="match status" value="1"/>
</dbReference>
<reference evidence="13" key="1">
    <citation type="submission" date="2021-12" db="EMBL/GenBank/DDBJ databases">
        <title>Curvularia clavata genome.</title>
        <authorList>
            <person name="Cao Y."/>
        </authorList>
    </citation>
    <scope>NUCLEOTIDE SEQUENCE</scope>
    <source>
        <strain evidence="13">Yc1106</strain>
    </source>
</reference>
<feature type="compositionally biased region" description="Polar residues" evidence="11">
    <location>
        <begin position="1053"/>
        <end position="1066"/>
    </location>
</feature>
<keyword evidence="4" id="KW-0808">Transferase</keyword>
<dbReference type="Proteomes" id="UP001056012">
    <property type="component" value="Chromosome 3"/>
</dbReference>